<dbReference type="FunCoup" id="Q6C9A1">
    <property type="interactions" value="182"/>
</dbReference>
<dbReference type="STRING" id="284591.Q6C9A1"/>
<evidence type="ECO:0000256" key="3">
    <source>
        <dbReference type="ARBA" id="ARBA00023274"/>
    </source>
</evidence>
<dbReference type="InParanoid" id="Q6C9A1"/>
<dbReference type="GO" id="GO:0003735">
    <property type="term" value="F:structural constituent of ribosome"/>
    <property type="evidence" value="ECO:0007669"/>
    <property type="project" value="InterPro"/>
</dbReference>
<name>Q6C9A1_YARLI</name>
<keyword evidence="2" id="KW-0689">Ribosomal protein</keyword>
<comment type="similarity">
    <text evidence="1">Belongs to the bacterial ribosomal protein bL34 family.</text>
</comment>
<dbReference type="GO" id="GO:0006412">
    <property type="term" value="P:translation"/>
    <property type="evidence" value="ECO:0007669"/>
    <property type="project" value="InterPro"/>
</dbReference>
<keyword evidence="3" id="KW-0687">Ribonucleoprotein</keyword>
<dbReference type="PANTHER" id="PTHR14503">
    <property type="entry name" value="MITOCHONDRIAL RIBOSOMAL PROTEIN 34 FAMILY MEMBER"/>
    <property type="match status" value="1"/>
</dbReference>
<dbReference type="EMBL" id="CR382130">
    <property type="protein sequence ID" value="CAG80949.1"/>
    <property type="molecule type" value="Genomic_DNA"/>
</dbReference>
<dbReference type="KEGG" id="yli:2911261"/>
<evidence type="ECO:0000313" key="6">
    <source>
        <dbReference type="Proteomes" id="UP000001300"/>
    </source>
</evidence>
<dbReference type="Proteomes" id="UP000001300">
    <property type="component" value="Chromosome D"/>
</dbReference>
<protein>
    <recommendedName>
        <fullName evidence="4">Large ribosomal subunit protein bL34m</fullName>
    </recommendedName>
</protein>
<evidence type="ECO:0000313" key="5">
    <source>
        <dbReference type="EMBL" id="CAG80949.1"/>
    </source>
</evidence>
<proteinExistence type="inferred from homology"/>
<dbReference type="VEuPathDB" id="FungiDB:YALI0_D12793g"/>
<dbReference type="InterPro" id="IPR000271">
    <property type="entry name" value="Ribosomal_bL34"/>
</dbReference>
<dbReference type="OMA" id="RTLKGRW"/>
<dbReference type="PANTHER" id="PTHR14503:SF4">
    <property type="entry name" value="LARGE RIBOSOMAL SUBUNIT PROTEIN BL34M"/>
    <property type="match status" value="1"/>
</dbReference>
<dbReference type="Pfam" id="PF00468">
    <property type="entry name" value="Ribosomal_L34"/>
    <property type="match status" value="1"/>
</dbReference>
<dbReference type="GO" id="GO:0005762">
    <property type="term" value="C:mitochondrial large ribosomal subunit"/>
    <property type="evidence" value="ECO:0000318"/>
    <property type="project" value="GO_Central"/>
</dbReference>
<dbReference type="FunFam" id="1.10.287.3980:FF:000001">
    <property type="entry name" value="Mitochondrial ribosomal protein L34"/>
    <property type="match status" value="1"/>
</dbReference>
<dbReference type="Gene3D" id="1.10.287.3980">
    <property type="match status" value="1"/>
</dbReference>
<sequence>MIQPNSVPSCIPAASGVASALAQGSTATLPFLTPFSGASQRRYVRGIDYQPSVRKRKRSLGFLARSRSRTGRKIIKRRTLKGRWFLTH</sequence>
<evidence type="ECO:0000256" key="1">
    <source>
        <dbReference type="ARBA" id="ARBA00010111"/>
    </source>
</evidence>
<dbReference type="AlphaFoldDB" id="Q6C9A1"/>
<keyword evidence="6" id="KW-1185">Reference proteome</keyword>
<evidence type="ECO:0000256" key="2">
    <source>
        <dbReference type="ARBA" id="ARBA00022980"/>
    </source>
</evidence>
<evidence type="ECO:0000256" key="4">
    <source>
        <dbReference type="ARBA" id="ARBA00035274"/>
    </source>
</evidence>
<dbReference type="OrthoDB" id="431691at2759"/>
<reference evidence="5 6" key="1">
    <citation type="journal article" date="2004" name="Nature">
        <title>Genome evolution in yeasts.</title>
        <authorList>
            <consortium name="Genolevures"/>
            <person name="Dujon B."/>
            <person name="Sherman D."/>
            <person name="Fischer G."/>
            <person name="Durrens P."/>
            <person name="Casaregola S."/>
            <person name="Lafontaine I."/>
            <person name="de Montigny J."/>
            <person name="Marck C."/>
            <person name="Neuveglise C."/>
            <person name="Talla E."/>
            <person name="Goffard N."/>
            <person name="Frangeul L."/>
            <person name="Aigle M."/>
            <person name="Anthouard V."/>
            <person name="Babour A."/>
            <person name="Barbe V."/>
            <person name="Barnay S."/>
            <person name="Blanchin S."/>
            <person name="Beckerich J.M."/>
            <person name="Beyne E."/>
            <person name="Bleykasten C."/>
            <person name="Boisrame A."/>
            <person name="Boyer J."/>
            <person name="Cattolico L."/>
            <person name="Confanioleri F."/>
            <person name="de Daruvar A."/>
            <person name="Despons L."/>
            <person name="Fabre E."/>
            <person name="Fairhead C."/>
            <person name="Ferry-Dumazet H."/>
            <person name="Groppi A."/>
            <person name="Hantraye F."/>
            <person name="Hennequin C."/>
            <person name="Jauniaux N."/>
            <person name="Joyet P."/>
            <person name="Kachouri R."/>
            <person name="Kerrest A."/>
            <person name="Koszul R."/>
            <person name="Lemaire M."/>
            <person name="Lesur I."/>
            <person name="Ma L."/>
            <person name="Muller H."/>
            <person name="Nicaud J.M."/>
            <person name="Nikolski M."/>
            <person name="Oztas S."/>
            <person name="Ozier-Kalogeropoulos O."/>
            <person name="Pellenz S."/>
            <person name="Potier S."/>
            <person name="Richard G.F."/>
            <person name="Straub M.L."/>
            <person name="Suleau A."/>
            <person name="Swennene D."/>
            <person name="Tekaia F."/>
            <person name="Wesolowski-Louvel M."/>
            <person name="Westhof E."/>
            <person name="Wirth B."/>
            <person name="Zeniou-Meyer M."/>
            <person name="Zivanovic I."/>
            <person name="Bolotin-Fukuhara M."/>
            <person name="Thierry A."/>
            <person name="Bouchier C."/>
            <person name="Caudron B."/>
            <person name="Scarpelli C."/>
            <person name="Gaillardin C."/>
            <person name="Weissenbach J."/>
            <person name="Wincker P."/>
            <person name="Souciet J.L."/>
        </authorList>
    </citation>
    <scope>NUCLEOTIDE SEQUENCE [LARGE SCALE GENOMIC DNA]</scope>
    <source>
        <strain evidence="6">CLIB 122 / E 150</strain>
    </source>
</reference>
<gene>
    <name evidence="5" type="ORF">YALI0_D12793g</name>
</gene>
<dbReference type="NCBIfam" id="TIGR01030">
    <property type="entry name" value="rpmH_bact"/>
    <property type="match status" value="1"/>
</dbReference>
<organism evidence="5 6">
    <name type="scientific">Yarrowia lipolytica (strain CLIB 122 / E 150)</name>
    <name type="common">Yeast</name>
    <name type="synonym">Candida lipolytica</name>
    <dbReference type="NCBI Taxonomy" id="284591"/>
    <lineage>
        <taxon>Eukaryota</taxon>
        <taxon>Fungi</taxon>
        <taxon>Dikarya</taxon>
        <taxon>Ascomycota</taxon>
        <taxon>Saccharomycotina</taxon>
        <taxon>Dipodascomycetes</taxon>
        <taxon>Dipodascales</taxon>
        <taxon>Dipodascales incertae sedis</taxon>
        <taxon>Yarrowia</taxon>
    </lineage>
</organism>
<dbReference type="HOGENOM" id="CLU_129938_0_1_1"/>
<accession>Q6C9A1</accession>